<evidence type="ECO:0000256" key="1">
    <source>
        <dbReference type="ARBA" id="ARBA00010139"/>
    </source>
</evidence>
<dbReference type="HOGENOM" id="CLU_006937_3_0_11"/>
<dbReference type="RefSeq" id="WP_012245921.1">
    <property type="nucleotide sequence ID" value="NC_010168.1"/>
</dbReference>
<dbReference type="GO" id="GO:0004499">
    <property type="term" value="F:N,N-dimethylaniline monooxygenase activity"/>
    <property type="evidence" value="ECO:0007669"/>
    <property type="project" value="InterPro"/>
</dbReference>
<dbReference type="EMBL" id="CP000910">
    <property type="protein sequence ID" value="ABY24261.1"/>
    <property type="molecule type" value="Genomic_DNA"/>
</dbReference>
<comment type="similarity">
    <text evidence="1">Belongs to the FAD-binding monooxygenase family.</text>
</comment>
<keyword evidence="3" id="KW-0274">FAD</keyword>
<gene>
    <name evidence="5" type="ordered locus">RSal33209_2535</name>
</gene>
<accession>A9WRH9</accession>
<dbReference type="AlphaFoldDB" id="A9WRH9"/>
<dbReference type="PRINTS" id="PR00411">
    <property type="entry name" value="PNDRDTASEI"/>
</dbReference>
<dbReference type="EC" id="1.14.13.22" evidence="5"/>
<dbReference type="STRING" id="288705.RSal33209_2535"/>
<dbReference type="InterPro" id="IPR036188">
    <property type="entry name" value="FAD/NAD-bd_sf"/>
</dbReference>
<dbReference type="PROSITE" id="PS51257">
    <property type="entry name" value="PROKAR_LIPOPROTEIN"/>
    <property type="match status" value="1"/>
</dbReference>
<evidence type="ECO:0000256" key="3">
    <source>
        <dbReference type="ARBA" id="ARBA00022827"/>
    </source>
</evidence>
<dbReference type="GO" id="GO:0018667">
    <property type="term" value="F:cyclohexanone monooxygenase activity"/>
    <property type="evidence" value="ECO:0007669"/>
    <property type="project" value="UniProtKB-EC"/>
</dbReference>
<proteinExistence type="inferred from homology"/>
<dbReference type="GO" id="GO:0050660">
    <property type="term" value="F:flavin adenine dinucleotide binding"/>
    <property type="evidence" value="ECO:0007669"/>
    <property type="project" value="InterPro"/>
</dbReference>
<dbReference type="Gene3D" id="3.50.50.60">
    <property type="entry name" value="FAD/NAD(P)-binding domain"/>
    <property type="match status" value="1"/>
</dbReference>
<evidence type="ECO:0000256" key="4">
    <source>
        <dbReference type="ARBA" id="ARBA00023002"/>
    </source>
</evidence>
<evidence type="ECO:0000313" key="6">
    <source>
        <dbReference type="Proteomes" id="UP000002007"/>
    </source>
</evidence>
<name>A9WRH9_RENSM</name>
<dbReference type="PANTHER" id="PTHR42877">
    <property type="entry name" value="L-ORNITHINE N(5)-MONOOXYGENASE-RELATED"/>
    <property type="match status" value="1"/>
</dbReference>
<dbReference type="Pfam" id="PF00743">
    <property type="entry name" value="FMO-like"/>
    <property type="match status" value="1"/>
</dbReference>
<dbReference type="InterPro" id="IPR020946">
    <property type="entry name" value="Flavin_mOase-like"/>
</dbReference>
<keyword evidence="6" id="KW-1185">Reference proteome</keyword>
<dbReference type="GO" id="GO:0050661">
    <property type="term" value="F:NADP binding"/>
    <property type="evidence" value="ECO:0007669"/>
    <property type="project" value="InterPro"/>
</dbReference>
<evidence type="ECO:0000256" key="2">
    <source>
        <dbReference type="ARBA" id="ARBA00022630"/>
    </source>
</evidence>
<keyword evidence="5" id="KW-0503">Monooxygenase</keyword>
<dbReference type="PANTHER" id="PTHR42877:SF4">
    <property type="entry name" value="FAD_NAD(P)-BINDING DOMAIN-CONTAINING PROTEIN-RELATED"/>
    <property type="match status" value="1"/>
</dbReference>
<sequence length="382" mass="42726">MTDLKPAELHIEIAIVGSGFSGLGVACELVRKGRRDFIVLERGNTVGGTWRDNTYPGCACDIPSDLYSFSFRPNPYWSSNYASQPEILAYLRRVAAQFGLLAPKHGEPTDKAMDDVELPNVPNCTISFGTELQGADWDPIAQHWRIETNRGTVHARYLISGHGPLITPKWPEIAGLASFKGTAFHSAQWDHSVELAGKRIAVIGAGASAIQFVPHLQKIAGELTVFQRTAPWITPRGWHPTSERRRELFVKYPILQKIDRQRKFRILETRHLGFTTPRFNKVMQDFALSYLERKVKDPQLRAKLTPDYRIGCKRILISDDYFKAVQQPNVELVTESIQRITETGIVTEDGVEHPVDVLIDGTGFVATQPKIAGLIRDGDGIS</sequence>
<evidence type="ECO:0000313" key="5">
    <source>
        <dbReference type="EMBL" id="ABY24261.1"/>
    </source>
</evidence>
<dbReference type="SUPFAM" id="SSF51905">
    <property type="entry name" value="FAD/NAD(P)-binding domain"/>
    <property type="match status" value="2"/>
</dbReference>
<dbReference type="eggNOG" id="COG2072">
    <property type="taxonomic scope" value="Bacteria"/>
</dbReference>
<protein>
    <submittedName>
        <fullName evidence="5">Cyclohexanone monooxygenase</fullName>
        <ecNumber evidence="5">1.14.13.22</ecNumber>
    </submittedName>
</protein>
<dbReference type="KEGG" id="rsa:RSal33209_2535"/>
<organism evidence="5 6">
    <name type="scientific">Renibacterium salmoninarum (strain ATCC 33209 / DSM 20767 / JCM 11484 / NBRC 15589 / NCIMB 2235)</name>
    <dbReference type="NCBI Taxonomy" id="288705"/>
    <lineage>
        <taxon>Bacteria</taxon>
        <taxon>Bacillati</taxon>
        <taxon>Actinomycetota</taxon>
        <taxon>Actinomycetes</taxon>
        <taxon>Micrococcales</taxon>
        <taxon>Micrococcaceae</taxon>
        <taxon>Renibacterium</taxon>
    </lineage>
</organism>
<reference evidence="6" key="1">
    <citation type="journal article" date="2008" name="J. Bacteriol.">
        <title>Genome sequence of the fish pathogen Renibacterium salmoninarum suggests reductive evolution away from an environmental Arthrobacter ancestor.</title>
        <authorList>
            <person name="Wiens G.D."/>
            <person name="Rockey D.D."/>
            <person name="Wu Z."/>
            <person name="Chang J."/>
            <person name="Levy R."/>
            <person name="Crane S."/>
            <person name="Chen D.S."/>
            <person name="Capri G.R."/>
            <person name="Burnett J.R."/>
            <person name="Sudheesh P.S."/>
            <person name="Schipma M.J."/>
            <person name="Burd H."/>
            <person name="Bhattacharyya A."/>
            <person name="Rhodes L.D."/>
            <person name="Kaul R."/>
            <person name="Strom M.S."/>
        </authorList>
    </citation>
    <scope>NUCLEOTIDE SEQUENCE [LARGE SCALE GENOMIC DNA]</scope>
    <source>
        <strain evidence="6">ATCC 33209 / DSM 20767 / JCM 11484 / NBRC 15589 / NCIMB 2235</strain>
    </source>
</reference>
<dbReference type="InterPro" id="IPR051209">
    <property type="entry name" value="FAD-bind_Monooxygenase_sf"/>
</dbReference>
<dbReference type="Proteomes" id="UP000002007">
    <property type="component" value="Chromosome"/>
</dbReference>
<keyword evidence="2" id="KW-0285">Flavoprotein</keyword>
<keyword evidence="4 5" id="KW-0560">Oxidoreductase</keyword>